<feature type="domain" description="AIG1-type G" evidence="4">
    <location>
        <begin position="2"/>
        <end position="74"/>
    </location>
</feature>
<evidence type="ECO:0000313" key="6">
    <source>
        <dbReference type="Proteomes" id="UP000562322"/>
    </source>
</evidence>
<dbReference type="GO" id="GO:0005525">
    <property type="term" value="F:GTP binding"/>
    <property type="evidence" value="ECO:0007669"/>
    <property type="project" value="UniProtKB-KW"/>
</dbReference>
<evidence type="ECO:0000313" key="5">
    <source>
        <dbReference type="EMBL" id="NXL96123.1"/>
    </source>
</evidence>
<evidence type="ECO:0000256" key="2">
    <source>
        <dbReference type="ARBA" id="ARBA00022741"/>
    </source>
</evidence>
<dbReference type="Proteomes" id="UP000562322">
    <property type="component" value="Unassembled WGS sequence"/>
</dbReference>
<gene>
    <name evidence="5" type="primary">Gimap1_0</name>
    <name evidence="5" type="ORF">ALELAT_R15003</name>
</gene>
<evidence type="ECO:0000259" key="4">
    <source>
        <dbReference type="Pfam" id="PF04548"/>
    </source>
</evidence>
<dbReference type="InterPro" id="IPR006703">
    <property type="entry name" value="G_AIG1"/>
</dbReference>
<feature type="non-terminal residue" evidence="5">
    <location>
        <position position="88"/>
    </location>
</feature>
<accession>A0A7L0WWS6</accession>
<dbReference type="OrthoDB" id="9118927at2759"/>
<evidence type="ECO:0000256" key="3">
    <source>
        <dbReference type="ARBA" id="ARBA00023134"/>
    </source>
</evidence>
<proteinExistence type="inferred from homology"/>
<dbReference type="AlphaFoldDB" id="A0A7L0WWS6"/>
<sequence length="88" mass="9744">DSLQGYVESTGPAALRGLLRDCGGRCCLFNNRAVGAQRDAQVDELLTLVQKMLKEGPSPHYTNELYVEATRLLECVDTELEKKCELLS</sequence>
<dbReference type="Pfam" id="PF04548">
    <property type="entry name" value="AIG1"/>
    <property type="match status" value="1"/>
</dbReference>
<dbReference type="Gene3D" id="3.40.50.300">
    <property type="entry name" value="P-loop containing nucleotide triphosphate hydrolases"/>
    <property type="match status" value="1"/>
</dbReference>
<keyword evidence="2" id="KW-0547">Nucleotide-binding</keyword>
<comment type="similarity">
    <text evidence="1">Belongs to the TRAFAC class TrmE-Era-EngA-EngB-Septin-like GTPase superfamily. AIG1/Toc34/Toc159-like paraseptin GTPase family. IAN subfamily.</text>
</comment>
<keyword evidence="3" id="KW-0342">GTP-binding</keyword>
<keyword evidence="6" id="KW-1185">Reference proteome</keyword>
<reference evidence="5 6" key="1">
    <citation type="submission" date="2019-09" db="EMBL/GenBank/DDBJ databases">
        <title>Bird 10,000 Genomes (B10K) Project - Family phase.</title>
        <authorList>
            <person name="Zhang G."/>
        </authorList>
    </citation>
    <scope>NUCLEOTIDE SEQUENCE [LARGE SCALE GENOMIC DNA]</scope>
    <source>
        <strain evidence="5">B10K-DU-001-39</strain>
        <tissue evidence="5">Muscle</tissue>
    </source>
</reference>
<dbReference type="EMBL" id="VXAV01030937">
    <property type="protein sequence ID" value="NXL96123.1"/>
    <property type="molecule type" value="Genomic_DNA"/>
</dbReference>
<dbReference type="InterPro" id="IPR027417">
    <property type="entry name" value="P-loop_NTPase"/>
</dbReference>
<feature type="non-terminal residue" evidence="5">
    <location>
        <position position="1"/>
    </location>
</feature>
<evidence type="ECO:0000256" key="1">
    <source>
        <dbReference type="ARBA" id="ARBA00008535"/>
    </source>
</evidence>
<dbReference type="PANTHER" id="PTHR10903">
    <property type="entry name" value="GTPASE, IMAP FAMILY MEMBER-RELATED"/>
    <property type="match status" value="1"/>
</dbReference>
<name>A0A7L0WWS6_ALELA</name>
<protein>
    <submittedName>
        <fullName evidence="5">GIMA1 GTPase</fullName>
    </submittedName>
</protein>
<organism evidence="5 6">
    <name type="scientific">Alectura lathami</name>
    <name type="common">Australian brush turkey</name>
    <dbReference type="NCBI Taxonomy" id="81907"/>
    <lineage>
        <taxon>Eukaryota</taxon>
        <taxon>Metazoa</taxon>
        <taxon>Chordata</taxon>
        <taxon>Craniata</taxon>
        <taxon>Vertebrata</taxon>
        <taxon>Euteleostomi</taxon>
        <taxon>Archelosauria</taxon>
        <taxon>Archosauria</taxon>
        <taxon>Dinosauria</taxon>
        <taxon>Saurischia</taxon>
        <taxon>Theropoda</taxon>
        <taxon>Coelurosauria</taxon>
        <taxon>Aves</taxon>
        <taxon>Neognathae</taxon>
        <taxon>Galloanserae</taxon>
        <taxon>Galliformes</taxon>
        <taxon>Megapodiidae</taxon>
        <taxon>Alectura</taxon>
    </lineage>
</organism>
<dbReference type="PANTHER" id="PTHR10903:SF73">
    <property type="entry name" value="GTPASE IMAP FAMILY MEMBER 8"/>
    <property type="match status" value="1"/>
</dbReference>
<comment type="caution">
    <text evidence="5">The sequence shown here is derived from an EMBL/GenBank/DDBJ whole genome shotgun (WGS) entry which is preliminary data.</text>
</comment>
<dbReference type="InterPro" id="IPR045058">
    <property type="entry name" value="GIMA/IAN/Toc"/>
</dbReference>